<dbReference type="GO" id="GO:0003743">
    <property type="term" value="F:translation initiation factor activity"/>
    <property type="evidence" value="ECO:0007669"/>
    <property type="project" value="UniProtKB-KW"/>
</dbReference>
<feature type="non-terminal residue" evidence="2">
    <location>
        <position position="1"/>
    </location>
</feature>
<evidence type="ECO:0000259" key="1">
    <source>
        <dbReference type="Pfam" id="PF02486"/>
    </source>
</evidence>
<protein>
    <submittedName>
        <fullName evidence="2">Replication initiation factor family protein</fullName>
    </submittedName>
</protein>
<proteinExistence type="predicted"/>
<dbReference type="Pfam" id="PF02486">
    <property type="entry name" value="Rep_trans"/>
    <property type="match status" value="1"/>
</dbReference>
<keyword evidence="2" id="KW-0396">Initiation factor</keyword>
<evidence type="ECO:0000313" key="3">
    <source>
        <dbReference type="Proteomes" id="UP000786185"/>
    </source>
</evidence>
<dbReference type="Proteomes" id="UP000786185">
    <property type="component" value="Unassembled WGS sequence"/>
</dbReference>
<organism evidence="2 3">
    <name type="scientific">Vibrio anguillarum</name>
    <name type="common">Listonella anguillarum</name>
    <dbReference type="NCBI Taxonomy" id="55601"/>
    <lineage>
        <taxon>Bacteria</taxon>
        <taxon>Pseudomonadati</taxon>
        <taxon>Pseudomonadota</taxon>
        <taxon>Gammaproteobacteria</taxon>
        <taxon>Vibrionales</taxon>
        <taxon>Vibrionaceae</taxon>
        <taxon>Vibrio</taxon>
    </lineage>
</organism>
<dbReference type="AlphaFoldDB" id="A0AAW4BQV9"/>
<dbReference type="InterPro" id="IPR003491">
    <property type="entry name" value="REP-like_C"/>
</dbReference>
<dbReference type="EMBL" id="SCLC01001621">
    <property type="protein sequence ID" value="MBF4438048.1"/>
    <property type="molecule type" value="Genomic_DNA"/>
</dbReference>
<comment type="caution">
    <text evidence="2">The sequence shown here is derived from an EMBL/GenBank/DDBJ whole genome shotgun (WGS) entry which is preliminary data.</text>
</comment>
<reference evidence="2" key="1">
    <citation type="journal article" date="2021" name="PeerJ">
        <title>Analysis of 44 Vibrio anguillarum genomes reveals high genetic diversity.</title>
        <authorList>
            <person name="Hansen M.J."/>
            <person name="Dalsgaard I."/>
        </authorList>
    </citation>
    <scope>NUCLEOTIDE SEQUENCE</scope>
    <source>
        <strain evidence="2">850617-1/1</strain>
    </source>
</reference>
<sequence length="128" mass="14863">YWRVYNKKLERNITAEDFSWYRSEVELKKWDTDILLNPVGGFVALNAYAASLLSNTVEPVITKTKSRKRVACDVLAASYWAKRQYGRLVNSLLELYQGDFEKVVTTLVRDDTVLLYPSMHRKLINALE</sequence>
<gene>
    <name evidence="2" type="ORF">ERJ77_26905</name>
</gene>
<name>A0AAW4BQV9_VIBAN</name>
<keyword evidence="2" id="KW-0648">Protein biosynthesis</keyword>
<feature type="domain" description="Replication initiation protein-like C-terminal" evidence="1">
    <location>
        <begin position="1"/>
        <end position="107"/>
    </location>
</feature>
<evidence type="ECO:0000313" key="2">
    <source>
        <dbReference type="EMBL" id="MBF4438048.1"/>
    </source>
</evidence>
<accession>A0AAW4BQV9</accession>